<evidence type="ECO:0000313" key="9">
    <source>
        <dbReference type="EMBL" id="KAF0695598.1"/>
    </source>
</evidence>
<comment type="subcellular location">
    <subcellularLocation>
        <location evidence="1">Cytoplasm</location>
    </subcellularLocation>
    <subcellularLocation>
        <location evidence="2">Preautophagosomal structure membrane</location>
        <topology evidence="2">Peripheral membrane protein</topology>
    </subcellularLocation>
</comment>
<accession>A0A485KZD4</accession>
<protein>
    <submittedName>
        <fullName evidence="10">Aste57867_13638 protein</fullName>
    </submittedName>
</protein>
<dbReference type="GO" id="GO:0030295">
    <property type="term" value="F:protein kinase activator activity"/>
    <property type="evidence" value="ECO:0007669"/>
    <property type="project" value="TreeGrafter"/>
</dbReference>
<evidence type="ECO:0000256" key="4">
    <source>
        <dbReference type="ARBA" id="ARBA00022490"/>
    </source>
</evidence>
<evidence type="ECO:0000256" key="5">
    <source>
        <dbReference type="ARBA" id="ARBA00023006"/>
    </source>
</evidence>
<dbReference type="GO" id="GO:0034727">
    <property type="term" value="P:piecemeal microautophagy of the nucleus"/>
    <property type="evidence" value="ECO:0007669"/>
    <property type="project" value="TreeGrafter"/>
</dbReference>
<dbReference type="GO" id="GO:0000045">
    <property type="term" value="P:autophagosome assembly"/>
    <property type="evidence" value="ECO:0007669"/>
    <property type="project" value="TreeGrafter"/>
</dbReference>
<dbReference type="GO" id="GO:1990316">
    <property type="term" value="C:Atg1/ULK1 kinase complex"/>
    <property type="evidence" value="ECO:0007669"/>
    <property type="project" value="TreeGrafter"/>
</dbReference>
<organism evidence="10 11">
    <name type="scientific">Aphanomyces stellatus</name>
    <dbReference type="NCBI Taxonomy" id="120398"/>
    <lineage>
        <taxon>Eukaryota</taxon>
        <taxon>Sar</taxon>
        <taxon>Stramenopiles</taxon>
        <taxon>Oomycota</taxon>
        <taxon>Saprolegniomycetes</taxon>
        <taxon>Saprolegniales</taxon>
        <taxon>Verrucalvaceae</taxon>
        <taxon>Aphanomyces</taxon>
    </lineage>
</organism>
<evidence type="ECO:0000313" key="11">
    <source>
        <dbReference type="Proteomes" id="UP000332933"/>
    </source>
</evidence>
<name>A0A485KZD4_9STRA</name>
<reference evidence="10 11" key="1">
    <citation type="submission" date="2019-03" db="EMBL/GenBank/DDBJ databases">
        <authorList>
            <person name="Gaulin E."/>
            <person name="Dumas B."/>
        </authorList>
    </citation>
    <scope>NUCLEOTIDE SEQUENCE [LARGE SCALE GENOMIC DNA]</scope>
    <source>
        <strain evidence="10">CBS 568.67</strain>
    </source>
</reference>
<keyword evidence="4" id="KW-0963">Cytoplasm</keyword>
<dbReference type="InterPro" id="IPR045326">
    <property type="entry name" value="ATG17-like_dom"/>
</dbReference>
<sequence>MDLDGTTTTTLTFSLFEAQLQRDGAAIAENYEKSLDLRLLLQEISATMSMRVQAVESSLYTSDAVFDTQRTAVAEMVLAHDTVVAELNGIFATLKAQTVDPSMVTRVSGEVGKTLFDFVDADAVLRMQQEAQAHVNSVLELLDTNHATLDLLRATLAFYHSLDFNGLVHDASSSSASDHWDALADTCQTLQHQALDCKSRQLALLDTGRLHGDKLTVRLDESATLIKTSTAVLARLTALYDIALEYFVDMEQCDRRILSTFAAMHDVSQAYDTRVVDCHALLDELTNLLRFYQHFVHAYEALPHELARRHAHDTATRRLVDNIRQQLDQHEDLERQRRQAFAADHLRFLPSSLCPSIKNMPLHAIVSIQPDTASTETPPSTTSVSSD</sequence>
<dbReference type="Proteomes" id="UP000332933">
    <property type="component" value="Unassembled WGS sequence"/>
</dbReference>
<dbReference type="PANTHER" id="PTHR28005">
    <property type="entry name" value="AUTOPHAGY-RELATED PROTEIN 17"/>
    <property type="match status" value="1"/>
</dbReference>
<proteinExistence type="inferred from homology"/>
<feature type="domain" description="Autophagy protein ATG17-like" evidence="8">
    <location>
        <begin position="62"/>
        <end position="349"/>
    </location>
</feature>
<dbReference type="GO" id="GO:0000422">
    <property type="term" value="P:autophagy of mitochondrion"/>
    <property type="evidence" value="ECO:0007669"/>
    <property type="project" value="TreeGrafter"/>
</dbReference>
<dbReference type="AlphaFoldDB" id="A0A485KZD4"/>
<evidence type="ECO:0000256" key="7">
    <source>
        <dbReference type="SAM" id="Coils"/>
    </source>
</evidence>
<dbReference type="GO" id="GO:0034045">
    <property type="term" value="C:phagophore assembly site membrane"/>
    <property type="evidence" value="ECO:0007669"/>
    <property type="project" value="UniProtKB-SubCell"/>
</dbReference>
<evidence type="ECO:0000256" key="1">
    <source>
        <dbReference type="ARBA" id="ARBA00004496"/>
    </source>
</evidence>
<gene>
    <name evidence="10" type="primary">Aste57867_13638</name>
    <name evidence="9" type="ORF">As57867_013588</name>
    <name evidence="10" type="ORF">ASTE57867_13638</name>
</gene>
<evidence type="ECO:0000256" key="2">
    <source>
        <dbReference type="ARBA" id="ARBA00004623"/>
    </source>
</evidence>
<keyword evidence="5" id="KW-0072">Autophagy</keyword>
<dbReference type="OrthoDB" id="1937984at2759"/>
<dbReference type="EMBL" id="CAADRA010005487">
    <property type="protein sequence ID" value="VFT90475.1"/>
    <property type="molecule type" value="Genomic_DNA"/>
</dbReference>
<dbReference type="InterPro" id="IPR007240">
    <property type="entry name" value="Atg17"/>
</dbReference>
<comment type="similarity">
    <text evidence="3">Belongs to the ATG17 family.</text>
</comment>
<dbReference type="EMBL" id="VJMH01005466">
    <property type="protein sequence ID" value="KAF0695598.1"/>
    <property type="molecule type" value="Genomic_DNA"/>
</dbReference>
<dbReference type="PANTHER" id="PTHR28005:SF1">
    <property type="entry name" value="AUTOPHAGY-RELATED PROTEIN 17"/>
    <property type="match status" value="1"/>
</dbReference>
<feature type="coiled-coil region" evidence="7">
    <location>
        <begin position="316"/>
        <end position="343"/>
    </location>
</feature>
<keyword evidence="11" id="KW-1185">Reference proteome</keyword>
<reference evidence="9" key="2">
    <citation type="submission" date="2019-06" db="EMBL/GenBank/DDBJ databases">
        <title>Genomics analysis of Aphanomyces spp. identifies a new class of oomycete effector associated with host adaptation.</title>
        <authorList>
            <person name="Gaulin E."/>
        </authorList>
    </citation>
    <scope>NUCLEOTIDE SEQUENCE</scope>
    <source>
        <strain evidence="9">CBS 578.67</strain>
    </source>
</reference>
<dbReference type="GO" id="GO:0060090">
    <property type="term" value="F:molecular adaptor activity"/>
    <property type="evidence" value="ECO:0007669"/>
    <property type="project" value="TreeGrafter"/>
</dbReference>
<evidence type="ECO:0000313" key="10">
    <source>
        <dbReference type="EMBL" id="VFT90475.1"/>
    </source>
</evidence>
<evidence type="ECO:0000256" key="6">
    <source>
        <dbReference type="ARBA" id="ARBA00023136"/>
    </source>
</evidence>
<keyword evidence="6" id="KW-0472">Membrane</keyword>
<keyword evidence="7" id="KW-0175">Coiled coil</keyword>
<dbReference type="Pfam" id="PF04108">
    <property type="entry name" value="ATG17_like"/>
    <property type="match status" value="1"/>
</dbReference>
<evidence type="ECO:0000256" key="3">
    <source>
        <dbReference type="ARBA" id="ARBA00006259"/>
    </source>
</evidence>
<evidence type="ECO:0000259" key="8">
    <source>
        <dbReference type="Pfam" id="PF04108"/>
    </source>
</evidence>